<protein>
    <submittedName>
        <fullName evidence="1">Uncharacterized protein</fullName>
    </submittedName>
</protein>
<dbReference type="Proteomes" id="UP000314294">
    <property type="component" value="Unassembled WGS sequence"/>
</dbReference>
<proteinExistence type="predicted"/>
<evidence type="ECO:0000313" key="2">
    <source>
        <dbReference type="Proteomes" id="UP000314294"/>
    </source>
</evidence>
<organism evidence="1 2">
    <name type="scientific">Liparis tanakae</name>
    <name type="common">Tanaka's snailfish</name>
    <dbReference type="NCBI Taxonomy" id="230148"/>
    <lineage>
        <taxon>Eukaryota</taxon>
        <taxon>Metazoa</taxon>
        <taxon>Chordata</taxon>
        <taxon>Craniata</taxon>
        <taxon>Vertebrata</taxon>
        <taxon>Euteleostomi</taxon>
        <taxon>Actinopterygii</taxon>
        <taxon>Neopterygii</taxon>
        <taxon>Teleostei</taxon>
        <taxon>Neoteleostei</taxon>
        <taxon>Acanthomorphata</taxon>
        <taxon>Eupercaria</taxon>
        <taxon>Perciformes</taxon>
        <taxon>Cottioidei</taxon>
        <taxon>Cottales</taxon>
        <taxon>Liparidae</taxon>
        <taxon>Liparis</taxon>
    </lineage>
</organism>
<sequence length="164" mass="17345">MKNTRLVAADELPVMTGCRSESARQPAPSLLLSPQHLHGGLYTSTPVAQRPSLARQKLQLQIPLHGGHSHSYQSNKQGKSVADLLSVAVTKTGPAELTPHAHALRVTAVGFGVRRFLAALVASGALRTTRAAMLCSSASEMSSTGRTTWGMAVAPLKERQRGCA</sequence>
<accession>A0A4Z2GZD6</accession>
<dbReference type="AlphaFoldDB" id="A0A4Z2GZD6"/>
<evidence type="ECO:0000313" key="1">
    <source>
        <dbReference type="EMBL" id="TNN58968.1"/>
    </source>
</evidence>
<comment type="caution">
    <text evidence="1">The sequence shown here is derived from an EMBL/GenBank/DDBJ whole genome shotgun (WGS) entry which is preliminary data.</text>
</comment>
<reference evidence="1 2" key="1">
    <citation type="submission" date="2019-03" db="EMBL/GenBank/DDBJ databases">
        <title>First draft genome of Liparis tanakae, snailfish: a comprehensive survey of snailfish specific genes.</title>
        <authorList>
            <person name="Kim W."/>
            <person name="Song I."/>
            <person name="Jeong J.-H."/>
            <person name="Kim D."/>
            <person name="Kim S."/>
            <person name="Ryu S."/>
            <person name="Song J.Y."/>
            <person name="Lee S.K."/>
        </authorList>
    </citation>
    <scope>NUCLEOTIDE SEQUENCE [LARGE SCALE GENOMIC DNA]</scope>
    <source>
        <tissue evidence="1">Muscle</tissue>
    </source>
</reference>
<dbReference type="EMBL" id="SRLO01000366">
    <property type="protein sequence ID" value="TNN58968.1"/>
    <property type="molecule type" value="Genomic_DNA"/>
</dbReference>
<keyword evidence="2" id="KW-1185">Reference proteome</keyword>
<name>A0A4Z2GZD6_9TELE</name>
<gene>
    <name evidence="1" type="ORF">EYF80_030792</name>
</gene>